<sequence length="298" mass="31447">MKSLSVAVAVLAVAVAALACAQAQHAVEAPVFFRDVPGPPRALEEVEQAEEAEAARADGNLRIFNGDVARQGQFPYQAAIFIDLSVFCGGSLINEKWVLTAAHCVDGGNVWYVLLGGTESITPVQDGRETHVTRGGYLHPKYDSHRIINDVGVIQLRRAARLSSYIQTVALTPAGATYLGRTGTVSGYGRTDDVNASPVSPQLKYTSLPVVPNQVCADAYGDSPLDPSVICLRAEGSSSCKGDSGGPFTVQENGKTILVGAVSFGARAGCSLGRPVGYTNLARFIDWISETTGIDFQS</sequence>
<feature type="chain" id="PRO_5008899502" evidence="4">
    <location>
        <begin position="24"/>
        <end position="298"/>
    </location>
</feature>
<dbReference type="SUPFAM" id="SSF50494">
    <property type="entry name" value="Trypsin-like serine proteases"/>
    <property type="match status" value="1"/>
</dbReference>
<dbReference type="PANTHER" id="PTHR24276">
    <property type="entry name" value="POLYSERASE-RELATED"/>
    <property type="match status" value="1"/>
</dbReference>
<dbReference type="PANTHER" id="PTHR24276:SF98">
    <property type="entry name" value="FI18310P1-RELATED"/>
    <property type="match status" value="1"/>
</dbReference>
<evidence type="ECO:0000259" key="5">
    <source>
        <dbReference type="PROSITE" id="PS50240"/>
    </source>
</evidence>
<proteinExistence type="inferred from homology"/>
<evidence type="ECO:0000256" key="4">
    <source>
        <dbReference type="SAM" id="SignalP"/>
    </source>
</evidence>
<dbReference type="PROSITE" id="PS51257">
    <property type="entry name" value="PROKAR_LIPOPROTEIN"/>
    <property type="match status" value="1"/>
</dbReference>
<gene>
    <name evidence="6" type="primary">CTRB1_0</name>
    <name evidence="6" type="ORF">g.38026</name>
</gene>
<comment type="similarity">
    <text evidence="1">Belongs to the peptidase S1 family.</text>
</comment>
<dbReference type="InterPro" id="IPR018114">
    <property type="entry name" value="TRYPSIN_HIS"/>
</dbReference>
<keyword evidence="3" id="KW-0378">Hydrolase</keyword>
<dbReference type="GO" id="GO:0006508">
    <property type="term" value="P:proteolysis"/>
    <property type="evidence" value="ECO:0007669"/>
    <property type="project" value="UniProtKB-KW"/>
</dbReference>
<evidence type="ECO:0000313" key="6">
    <source>
        <dbReference type="EMBL" id="JAT42142.1"/>
    </source>
</evidence>
<dbReference type="InterPro" id="IPR001254">
    <property type="entry name" value="Trypsin_dom"/>
</dbReference>
<dbReference type="EMBL" id="GDJX01025794">
    <property type="protein sequence ID" value="JAT42142.1"/>
    <property type="molecule type" value="Transcribed_RNA"/>
</dbReference>
<dbReference type="SMART" id="SM00020">
    <property type="entry name" value="Tryp_SPc"/>
    <property type="match status" value="1"/>
</dbReference>
<feature type="domain" description="Peptidase S1" evidence="5">
    <location>
        <begin position="63"/>
        <end position="293"/>
    </location>
</feature>
<protein>
    <submittedName>
        <fullName evidence="6">Chymotrypsin BI</fullName>
    </submittedName>
</protein>
<feature type="signal peptide" evidence="4">
    <location>
        <begin position="1"/>
        <end position="23"/>
    </location>
</feature>
<dbReference type="AlphaFoldDB" id="A0A1D1XIB2"/>
<dbReference type="PRINTS" id="PR00722">
    <property type="entry name" value="CHYMOTRYPSIN"/>
</dbReference>
<dbReference type="InterPro" id="IPR043504">
    <property type="entry name" value="Peptidase_S1_PA_chymotrypsin"/>
</dbReference>
<dbReference type="InterPro" id="IPR001314">
    <property type="entry name" value="Peptidase_S1A"/>
</dbReference>
<dbReference type="PROSITE" id="PS00135">
    <property type="entry name" value="TRYPSIN_SER"/>
    <property type="match status" value="1"/>
</dbReference>
<dbReference type="CDD" id="cd00190">
    <property type="entry name" value="Tryp_SPc"/>
    <property type="match status" value="1"/>
</dbReference>
<keyword evidence="4" id="KW-0732">Signal</keyword>
<dbReference type="Gene3D" id="2.40.10.10">
    <property type="entry name" value="Trypsin-like serine proteases"/>
    <property type="match status" value="1"/>
</dbReference>
<accession>A0A1D1XIB2</accession>
<dbReference type="PROSITE" id="PS00134">
    <property type="entry name" value="TRYPSIN_HIS"/>
    <property type="match status" value="1"/>
</dbReference>
<dbReference type="PROSITE" id="PS50240">
    <property type="entry name" value="TRYPSIN_DOM"/>
    <property type="match status" value="1"/>
</dbReference>
<dbReference type="Pfam" id="PF00089">
    <property type="entry name" value="Trypsin"/>
    <property type="match status" value="1"/>
</dbReference>
<dbReference type="GO" id="GO:0004252">
    <property type="term" value="F:serine-type endopeptidase activity"/>
    <property type="evidence" value="ECO:0007669"/>
    <property type="project" value="InterPro"/>
</dbReference>
<dbReference type="InterPro" id="IPR050430">
    <property type="entry name" value="Peptidase_S1"/>
</dbReference>
<evidence type="ECO:0000256" key="1">
    <source>
        <dbReference type="ARBA" id="ARBA00007664"/>
    </source>
</evidence>
<evidence type="ECO:0000256" key="3">
    <source>
        <dbReference type="RuleBase" id="RU363034"/>
    </source>
</evidence>
<name>A0A1D1XIB2_9ARAE</name>
<keyword evidence="3" id="KW-0645">Protease</keyword>
<evidence type="ECO:0000256" key="2">
    <source>
        <dbReference type="ARBA" id="ARBA00023157"/>
    </source>
</evidence>
<dbReference type="InterPro" id="IPR009003">
    <property type="entry name" value="Peptidase_S1_PA"/>
</dbReference>
<keyword evidence="3" id="KW-0720">Serine protease</keyword>
<keyword evidence="2" id="KW-1015">Disulfide bond</keyword>
<dbReference type="FunFam" id="2.40.10.10:FF:000068">
    <property type="entry name" value="transmembrane protease serine 2"/>
    <property type="match status" value="1"/>
</dbReference>
<organism evidence="6">
    <name type="scientific">Anthurium amnicola</name>
    <dbReference type="NCBI Taxonomy" id="1678845"/>
    <lineage>
        <taxon>Eukaryota</taxon>
        <taxon>Viridiplantae</taxon>
        <taxon>Streptophyta</taxon>
        <taxon>Embryophyta</taxon>
        <taxon>Tracheophyta</taxon>
        <taxon>Spermatophyta</taxon>
        <taxon>Magnoliopsida</taxon>
        <taxon>Liliopsida</taxon>
        <taxon>Araceae</taxon>
        <taxon>Pothoideae</taxon>
        <taxon>Potheae</taxon>
        <taxon>Anthurium</taxon>
    </lineage>
</organism>
<dbReference type="InterPro" id="IPR033116">
    <property type="entry name" value="TRYPSIN_SER"/>
</dbReference>
<reference evidence="6" key="1">
    <citation type="submission" date="2015-07" db="EMBL/GenBank/DDBJ databases">
        <title>Transcriptome Assembly of Anthurium amnicola.</title>
        <authorList>
            <person name="Suzuki J."/>
        </authorList>
    </citation>
    <scope>NUCLEOTIDE SEQUENCE</scope>
</reference>